<dbReference type="EMBL" id="SNRW01015561">
    <property type="protein sequence ID" value="KAA6370262.1"/>
    <property type="molecule type" value="Genomic_DNA"/>
</dbReference>
<protein>
    <submittedName>
        <fullName evidence="1">Uncharacterized protein</fullName>
    </submittedName>
</protein>
<comment type="caution">
    <text evidence="1">The sequence shown here is derived from an EMBL/GenBank/DDBJ whole genome shotgun (WGS) entry which is preliminary data.</text>
</comment>
<proteinExistence type="predicted"/>
<evidence type="ECO:0000313" key="1">
    <source>
        <dbReference type="EMBL" id="KAA6370262.1"/>
    </source>
</evidence>
<gene>
    <name evidence="1" type="ORF">EZS28_034211</name>
</gene>
<accession>A0A5J4UJZ1</accession>
<reference evidence="1 2" key="1">
    <citation type="submission" date="2019-03" db="EMBL/GenBank/DDBJ databases">
        <title>Single cell metagenomics reveals metabolic interactions within the superorganism composed of flagellate Streblomastix strix and complex community of Bacteroidetes bacteria on its surface.</title>
        <authorList>
            <person name="Treitli S.C."/>
            <person name="Kolisko M."/>
            <person name="Husnik F."/>
            <person name="Keeling P."/>
            <person name="Hampl V."/>
        </authorList>
    </citation>
    <scope>NUCLEOTIDE SEQUENCE [LARGE SCALE GENOMIC DNA]</scope>
    <source>
        <strain evidence="1">ST1C</strain>
    </source>
</reference>
<sequence>MQTNVVCEGGSNTTTVDIALVNVTSFTSTGNGWIFSSSNNTYDIRAAFNGEVELLRSLLQTKSTNVAINSTNQQAEVTINDKFLVSCIRRLILKIHEKNKTDVKVTLKFGIESSSNTVNWIDSDKIIFQLPLSYLKDHITKIILEFCVYESKKRDFANWISMKLIIDDPEQQPGPEEQQTEEQIKLK</sequence>
<dbReference type="Proteomes" id="UP000324800">
    <property type="component" value="Unassembled WGS sequence"/>
</dbReference>
<organism evidence="1 2">
    <name type="scientific">Streblomastix strix</name>
    <dbReference type="NCBI Taxonomy" id="222440"/>
    <lineage>
        <taxon>Eukaryota</taxon>
        <taxon>Metamonada</taxon>
        <taxon>Preaxostyla</taxon>
        <taxon>Oxymonadida</taxon>
        <taxon>Streblomastigidae</taxon>
        <taxon>Streblomastix</taxon>
    </lineage>
</organism>
<dbReference type="AlphaFoldDB" id="A0A5J4UJZ1"/>
<name>A0A5J4UJZ1_9EUKA</name>
<evidence type="ECO:0000313" key="2">
    <source>
        <dbReference type="Proteomes" id="UP000324800"/>
    </source>
</evidence>